<evidence type="ECO:0000256" key="1">
    <source>
        <dbReference type="RuleBase" id="RU363098"/>
    </source>
</evidence>
<keyword evidence="5" id="KW-1185">Reference proteome</keyword>
<feature type="domain" description="RDRP core" evidence="3">
    <location>
        <begin position="227"/>
        <end position="875"/>
    </location>
</feature>
<comment type="caution">
    <text evidence="4">The sequence shown here is derived from an EMBL/GenBank/DDBJ whole genome shotgun (WGS) entry which is preliminary data.</text>
</comment>
<dbReference type="Pfam" id="PF05183">
    <property type="entry name" value="RdRP"/>
    <property type="match status" value="1"/>
</dbReference>
<dbReference type="GO" id="GO:0003723">
    <property type="term" value="F:RNA binding"/>
    <property type="evidence" value="ECO:0007669"/>
    <property type="project" value="UniProtKB-KW"/>
</dbReference>
<dbReference type="GO" id="GO:0003968">
    <property type="term" value="F:RNA-directed RNA polymerase activity"/>
    <property type="evidence" value="ECO:0007669"/>
    <property type="project" value="UniProtKB-KW"/>
</dbReference>
<accession>A0AAD6XI14</accession>
<feature type="compositionally biased region" description="Polar residues" evidence="2">
    <location>
        <begin position="1"/>
        <end position="13"/>
    </location>
</feature>
<evidence type="ECO:0000313" key="4">
    <source>
        <dbReference type="EMBL" id="KAJ7076077.1"/>
    </source>
</evidence>
<proteinExistence type="inferred from homology"/>
<keyword evidence="1" id="KW-0548">Nucleotidyltransferase</keyword>
<evidence type="ECO:0000256" key="2">
    <source>
        <dbReference type="SAM" id="MobiDB-lite"/>
    </source>
</evidence>
<gene>
    <name evidence="4" type="ORF">B0H15DRAFT_864690</name>
</gene>
<name>A0AAD6XI14_9AGAR</name>
<feature type="region of interest" description="Disordered" evidence="2">
    <location>
        <begin position="1"/>
        <end position="74"/>
    </location>
</feature>
<dbReference type="InterPro" id="IPR007855">
    <property type="entry name" value="RDRP"/>
</dbReference>
<feature type="compositionally biased region" description="Low complexity" evidence="2">
    <location>
        <begin position="22"/>
        <end position="50"/>
    </location>
</feature>
<evidence type="ECO:0000313" key="5">
    <source>
        <dbReference type="Proteomes" id="UP001222325"/>
    </source>
</evidence>
<dbReference type="Proteomes" id="UP001222325">
    <property type="component" value="Unassembled WGS sequence"/>
</dbReference>
<keyword evidence="1" id="KW-0808">Transferase</keyword>
<dbReference type="GO" id="GO:0031380">
    <property type="term" value="C:nuclear RNA-directed RNA polymerase complex"/>
    <property type="evidence" value="ECO:0007669"/>
    <property type="project" value="TreeGrafter"/>
</dbReference>
<dbReference type="AlphaFoldDB" id="A0AAD6XI14"/>
<organism evidence="4 5">
    <name type="scientific">Mycena belliarum</name>
    <dbReference type="NCBI Taxonomy" id="1033014"/>
    <lineage>
        <taxon>Eukaryota</taxon>
        <taxon>Fungi</taxon>
        <taxon>Dikarya</taxon>
        <taxon>Basidiomycota</taxon>
        <taxon>Agaricomycotina</taxon>
        <taxon>Agaricomycetes</taxon>
        <taxon>Agaricomycetidae</taxon>
        <taxon>Agaricales</taxon>
        <taxon>Marasmiineae</taxon>
        <taxon>Mycenaceae</taxon>
        <taxon>Mycena</taxon>
    </lineage>
</organism>
<dbReference type="GO" id="GO:0030422">
    <property type="term" value="P:siRNA processing"/>
    <property type="evidence" value="ECO:0007669"/>
    <property type="project" value="TreeGrafter"/>
</dbReference>
<keyword evidence="1" id="KW-0694">RNA-binding</keyword>
<feature type="region of interest" description="Disordered" evidence="2">
    <location>
        <begin position="980"/>
        <end position="1001"/>
    </location>
</feature>
<dbReference type="PANTHER" id="PTHR23079:SF55">
    <property type="entry name" value="RNA-DIRECTED RNA POLYMERASE"/>
    <property type="match status" value="1"/>
</dbReference>
<evidence type="ECO:0000259" key="3">
    <source>
        <dbReference type="Pfam" id="PF05183"/>
    </source>
</evidence>
<dbReference type="PANTHER" id="PTHR23079">
    <property type="entry name" value="RNA-DEPENDENT RNA POLYMERASE"/>
    <property type="match status" value="1"/>
</dbReference>
<comment type="similarity">
    <text evidence="1">Belongs to the RdRP family.</text>
</comment>
<protein>
    <recommendedName>
        <fullName evidence="1">RNA-dependent RNA polymerase</fullName>
        <ecNumber evidence="1">2.7.7.48</ecNumber>
    </recommendedName>
</protein>
<comment type="catalytic activity">
    <reaction evidence="1">
        <text>RNA(n) + a ribonucleoside 5'-triphosphate = RNA(n+1) + diphosphate</text>
        <dbReference type="Rhea" id="RHEA:21248"/>
        <dbReference type="Rhea" id="RHEA-COMP:14527"/>
        <dbReference type="Rhea" id="RHEA-COMP:17342"/>
        <dbReference type="ChEBI" id="CHEBI:33019"/>
        <dbReference type="ChEBI" id="CHEBI:61557"/>
        <dbReference type="ChEBI" id="CHEBI:140395"/>
        <dbReference type="EC" id="2.7.7.48"/>
    </reaction>
</comment>
<feature type="compositionally biased region" description="Polar residues" evidence="2">
    <location>
        <begin position="989"/>
        <end position="999"/>
    </location>
</feature>
<dbReference type="EMBL" id="JARJCN010000085">
    <property type="protein sequence ID" value="KAJ7076077.1"/>
    <property type="molecule type" value="Genomic_DNA"/>
</dbReference>
<reference evidence="4" key="1">
    <citation type="submission" date="2023-03" db="EMBL/GenBank/DDBJ databases">
        <title>Massive genome expansion in bonnet fungi (Mycena s.s.) driven by repeated elements and novel gene families across ecological guilds.</title>
        <authorList>
            <consortium name="Lawrence Berkeley National Laboratory"/>
            <person name="Harder C.B."/>
            <person name="Miyauchi S."/>
            <person name="Viragh M."/>
            <person name="Kuo A."/>
            <person name="Thoen E."/>
            <person name="Andreopoulos B."/>
            <person name="Lu D."/>
            <person name="Skrede I."/>
            <person name="Drula E."/>
            <person name="Henrissat B."/>
            <person name="Morin E."/>
            <person name="Kohler A."/>
            <person name="Barry K."/>
            <person name="LaButti K."/>
            <person name="Morin E."/>
            <person name="Salamov A."/>
            <person name="Lipzen A."/>
            <person name="Mereny Z."/>
            <person name="Hegedus B."/>
            <person name="Baldrian P."/>
            <person name="Stursova M."/>
            <person name="Weitz H."/>
            <person name="Taylor A."/>
            <person name="Grigoriev I.V."/>
            <person name="Nagy L.G."/>
            <person name="Martin F."/>
            <person name="Kauserud H."/>
        </authorList>
    </citation>
    <scope>NUCLEOTIDE SEQUENCE</scope>
    <source>
        <strain evidence="4">CBHHK173m</strain>
    </source>
</reference>
<dbReference type="InterPro" id="IPR057596">
    <property type="entry name" value="RDRP_core"/>
</dbReference>
<sequence>MSSNIDLPSSPAQDSDEERLWSSLDAAADSSQTSLTTSPGSSPTSVTSLVPETRPLKRKHDSEHGGPSGPATKMLKGSDLINVYTAASRLDDGVPFVIAGFKSLKDQTVWDNIADLPSGVSWELARLVSMGRATNLFLDDLSQLKGSNAEAAPRTVETILNEKARDIVVDAAFAAERKSHDPWNELDLEERALAANPNAALGNCPEYDKGYGGKICFSGSIEIDREVKVVLERCTLTSSCRLYRQFGSSQFLRLKVPSKKVHLLKSGLIDFFRRPFVIWGNVFRSFYAKEGTVFLFKTREMYRDGSIQLPDSARGLSLFEFLDQFNPLKLNSNQKLCKWASRFALGLSNSVPGPVIAPEDVDQMDDIISPANSNMTDGCGLSNLAFNLKLRRDFNLDSTPCAVQVRHGGRKGMLLLWPDTSEVPTTPKVAFRKSQIKINYSKDAQAHPANATIDILRFSHTKSPARISPEVIINLEHNGVPAEVFVAMQDAYIAQSVDDLLYWAKEPGRDKAEHMLNLWAAVEKSEGVYMARRVREAEGEARFRGFGDQYGNTPQDDDDEDELDSFDLAVHERSTPWWPDYISGCPSSLAETVMALIDPGFTPQSLPVLRDKLKQIVRKKIKSKATHFKYDVRQSASAFVVPDPWGVLEEDQIHFKSSRREFHIDEVDTDTVLGNVLMTRNPCKLPTDVRKVKAVRHLKLADTVDVIVCSVRGQRRLLDFLAGGDYDGDTAIVIWDKTMVDPFINAPERFSVEPQGLDACFVRDEKTVAKFIGENRRNSDDMKAVELQLYLLGALRDPSVVGHYSSFQDNAIVKFGYAHPLTVELGHKFGKILDSPKTGYVIRPDARRADAELYTHSLGPAWKIRVKNGTKEHTYANWSNSTPLQRKVDKKNPMLSRRFIMDVLDDEAQAQQDRWLADAEQLFLPFEKDEHTVVDPDLTQPWRTFTDFAAKSARDGDAKVSHDQAIIIQHVEEMYAKHKKEIKARSSKKGAQSDPSNPFTGRAIEVRQDVLRALSRDFAASPTPDKLETIYDPAQISRLRASYAYICDSKHNARGNGWSRFPWDVALGELCKIKATAAKSHKPVSMPFYERFKVAGNRRT</sequence>
<keyword evidence="1" id="KW-0696">RNA-directed RNA polymerase</keyword>
<dbReference type="EC" id="2.7.7.48" evidence="1"/>